<dbReference type="OrthoDB" id="1906282at2759"/>
<dbReference type="EMBL" id="GBYB01014557">
    <property type="protein sequence ID" value="JAG84324.1"/>
    <property type="molecule type" value="Transcribed_RNA"/>
</dbReference>
<dbReference type="PANTHER" id="PTHR13445">
    <property type="entry name" value="TUMOR SUPPRESSING SUBTRANSFERABLE CANDIDATE 4 TSSC4"/>
    <property type="match status" value="1"/>
</dbReference>
<dbReference type="InterPro" id="IPR029338">
    <property type="entry name" value="TSSC4"/>
</dbReference>
<gene>
    <name evidence="12" type="primary">tssc4</name>
    <name evidence="14" type="synonym">LOC105273206</name>
    <name evidence="12" type="ORF">g.5474</name>
</gene>
<keyword evidence="13" id="KW-1185">Reference proteome</keyword>
<reference evidence="14" key="2">
    <citation type="submission" date="2025-04" db="UniProtKB">
        <authorList>
            <consortium name="RefSeq"/>
        </authorList>
    </citation>
    <scope>IDENTIFICATION</scope>
    <source>
        <strain evidence="14">USDA-PBARC FA_bdor</strain>
        <tissue evidence="14">Whole organism</tissue>
    </source>
</reference>
<dbReference type="GO" id="GO:0008380">
    <property type="term" value="P:RNA splicing"/>
    <property type="evidence" value="ECO:0007669"/>
    <property type="project" value="UniProtKB-KW"/>
</dbReference>
<protein>
    <recommendedName>
        <fullName evidence="9">U5 small nuclear ribonucleoprotein TSSC4</fullName>
    </recommendedName>
</protein>
<reference evidence="12" key="1">
    <citation type="submission" date="2015-01" db="EMBL/GenBank/DDBJ databases">
        <title>Transcriptome Assembly of Fopius arisanus.</title>
        <authorList>
            <person name="Geib S."/>
        </authorList>
    </citation>
    <scope>NUCLEOTIDE SEQUENCE</scope>
</reference>
<accession>A0A9R1U9B5</accession>
<proteinExistence type="inferred from homology"/>
<feature type="compositionally biased region" description="Basic and acidic residues" evidence="11">
    <location>
        <begin position="200"/>
        <end position="210"/>
    </location>
</feature>
<evidence type="ECO:0000256" key="6">
    <source>
        <dbReference type="ARBA" id="ARBA00022728"/>
    </source>
</evidence>
<dbReference type="GO" id="GO:0006397">
    <property type="term" value="P:mRNA processing"/>
    <property type="evidence" value="ECO:0007669"/>
    <property type="project" value="UniProtKB-KW"/>
</dbReference>
<keyword evidence="4" id="KW-0963">Cytoplasm</keyword>
<evidence type="ECO:0000256" key="11">
    <source>
        <dbReference type="SAM" id="MobiDB-lite"/>
    </source>
</evidence>
<evidence type="ECO:0000256" key="7">
    <source>
        <dbReference type="ARBA" id="ARBA00023187"/>
    </source>
</evidence>
<dbReference type="PANTHER" id="PTHR13445:SF3">
    <property type="entry name" value="U5 SMALL NUCLEAR RIBONUCLEOPROTEIN TSSC4"/>
    <property type="match status" value="1"/>
</dbReference>
<dbReference type="GO" id="GO:0005681">
    <property type="term" value="C:spliceosomal complex"/>
    <property type="evidence" value="ECO:0007669"/>
    <property type="project" value="UniProtKB-KW"/>
</dbReference>
<evidence type="ECO:0000256" key="3">
    <source>
        <dbReference type="ARBA" id="ARBA00010362"/>
    </source>
</evidence>
<sequence length="223" mass="25661">MKIPSSSSFTLQGGDASFENRQKALFNGLSQAERACNVIQPVSDYPDLAVEHFRRPPPPGKRRRTETRQFKGQESIFKRPELPSPFADKNIPDYLRNPHKWAKYSLADISNEDMSDMNNTQAALSFLNGLRARRLKEHAINMEIEESPTISKVTFKKPWGGGPRALVIQDEKEKPVFRGSKIVLPEYVIGQRTMKKGRKEKPLEKFDRNKQLKLQHLEEEEDQ</sequence>
<comment type="function">
    <text evidence="10">Protein associated with the U5 snRNP, during its maturation and its post-splicing recycling and which is required for spliceosomal tri-snRNP complex assembly in the nucleus. Has a molecular sequestering activity and transiently hinders SNRNP200 binding sites for constitutive splicing factors that intervene later during the assembly of the spliceosome and splicing. Together with its molecular sequestering activity, may also function as a molecular adapter and placeholder, coordinating the assembly of the U5 snRNP and its association with the U4/U6 di-snRNP.</text>
</comment>
<evidence type="ECO:0000313" key="12">
    <source>
        <dbReference type="EMBL" id="JAG84324.1"/>
    </source>
</evidence>
<keyword evidence="6" id="KW-0747">Spliceosome</keyword>
<dbReference type="GeneID" id="105273206"/>
<dbReference type="KEGG" id="fas:105273206"/>
<evidence type="ECO:0000256" key="1">
    <source>
        <dbReference type="ARBA" id="ARBA00004123"/>
    </source>
</evidence>
<name>A0A0C9RMD3_9HYME</name>
<dbReference type="AlphaFoldDB" id="A0A0C9RMD3"/>
<keyword evidence="8" id="KW-0539">Nucleus</keyword>
<comment type="subcellular location">
    <subcellularLocation>
        <location evidence="2">Cytoplasm</location>
    </subcellularLocation>
    <subcellularLocation>
        <location evidence="1">Nucleus</location>
    </subcellularLocation>
</comment>
<organism evidence="12">
    <name type="scientific">Fopius arisanus</name>
    <dbReference type="NCBI Taxonomy" id="64838"/>
    <lineage>
        <taxon>Eukaryota</taxon>
        <taxon>Metazoa</taxon>
        <taxon>Ecdysozoa</taxon>
        <taxon>Arthropoda</taxon>
        <taxon>Hexapoda</taxon>
        <taxon>Insecta</taxon>
        <taxon>Pterygota</taxon>
        <taxon>Neoptera</taxon>
        <taxon>Endopterygota</taxon>
        <taxon>Hymenoptera</taxon>
        <taxon>Apocrita</taxon>
        <taxon>Ichneumonoidea</taxon>
        <taxon>Braconidae</taxon>
        <taxon>Opiinae</taxon>
        <taxon>Fopius</taxon>
    </lineage>
</organism>
<dbReference type="GO" id="GO:0005737">
    <property type="term" value="C:cytoplasm"/>
    <property type="evidence" value="ECO:0007669"/>
    <property type="project" value="UniProtKB-SubCell"/>
</dbReference>
<comment type="similarity">
    <text evidence="3">Belongs to the TSSC4 family.</text>
</comment>
<evidence type="ECO:0000313" key="13">
    <source>
        <dbReference type="Proteomes" id="UP000694866"/>
    </source>
</evidence>
<dbReference type="Pfam" id="PF15264">
    <property type="entry name" value="TSSC4"/>
    <property type="match status" value="1"/>
</dbReference>
<dbReference type="RefSeq" id="XP_011313811.1">
    <property type="nucleotide sequence ID" value="XM_011315509.1"/>
</dbReference>
<evidence type="ECO:0000313" key="14">
    <source>
        <dbReference type="RefSeq" id="XP_011313811.1"/>
    </source>
</evidence>
<accession>A0A0C9RMD3</accession>
<dbReference type="Proteomes" id="UP000694866">
    <property type="component" value="Unplaced"/>
</dbReference>
<evidence type="ECO:0000256" key="10">
    <source>
        <dbReference type="ARBA" id="ARBA00045970"/>
    </source>
</evidence>
<keyword evidence="5" id="KW-0507">mRNA processing</keyword>
<evidence type="ECO:0000256" key="4">
    <source>
        <dbReference type="ARBA" id="ARBA00022490"/>
    </source>
</evidence>
<evidence type="ECO:0000256" key="5">
    <source>
        <dbReference type="ARBA" id="ARBA00022664"/>
    </source>
</evidence>
<evidence type="ECO:0000256" key="8">
    <source>
        <dbReference type="ARBA" id="ARBA00023242"/>
    </source>
</evidence>
<keyword evidence="7" id="KW-0508">mRNA splicing</keyword>
<evidence type="ECO:0000256" key="2">
    <source>
        <dbReference type="ARBA" id="ARBA00004496"/>
    </source>
</evidence>
<feature type="region of interest" description="Disordered" evidence="11">
    <location>
        <begin position="194"/>
        <end position="223"/>
    </location>
</feature>
<evidence type="ECO:0000256" key="9">
    <source>
        <dbReference type="ARBA" id="ARBA00035304"/>
    </source>
</evidence>